<dbReference type="GO" id="GO:0006508">
    <property type="term" value="P:proteolysis"/>
    <property type="evidence" value="ECO:0007669"/>
    <property type="project" value="UniProtKB-KW"/>
</dbReference>
<evidence type="ECO:0000256" key="8">
    <source>
        <dbReference type="SAM" id="MobiDB-lite"/>
    </source>
</evidence>
<comment type="catalytic activity">
    <reaction evidence="1 7">
        <text>Thiol-dependent hydrolysis of ester, thioester, amide, peptide and isopeptide bonds formed by the C-terminal Gly of ubiquitin (a 76-residue protein attached to proteins as an intracellular targeting signal).</text>
        <dbReference type="EC" id="3.4.19.12"/>
    </reaction>
</comment>
<dbReference type="PROSITE" id="PS00973">
    <property type="entry name" value="USP_2"/>
    <property type="match status" value="1"/>
</dbReference>
<dbReference type="InterPro" id="IPR057372">
    <property type="entry name" value="Ubiquitin_UBP8/5"/>
</dbReference>
<evidence type="ECO:0000256" key="4">
    <source>
        <dbReference type="ARBA" id="ARBA00022786"/>
    </source>
</evidence>
<feature type="region of interest" description="Disordered" evidence="8">
    <location>
        <begin position="1"/>
        <end position="34"/>
    </location>
</feature>
<keyword evidence="3 7" id="KW-0645">Protease</keyword>
<dbReference type="CDD" id="cd02674">
    <property type="entry name" value="Peptidase_C19R"/>
    <property type="match status" value="1"/>
</dbReference>
<keyword evidence="11" id="KW-1185">Reference proteome</keyword>
<dbReference type="AlphaFoldDB" id="A0A5A7R9Q7"/>
<keyword evidence="4 7" id="KW-0833">Ubl conjugation pathway</keyword>
<evidence type="ECO:0000256" key="2">
    <source>
        <dbReference type="ARBA" id="ARBA00009085"/>
    </source>
</evidence>
<feature type="compositionally biased region" description="Polar residues" evidence="8">
    <location>
        <begin position="681"/>
        <end position="690"/>
    </location>
</feature>
<dbReference type="GO" id="GO:0016579">
    <property type="term" value="P:protein deubiquitination"/>
    <property type="evidence" value="ECO:0007669"/>
    <property type="project" value="InterPro"/>
</dbReference>
<dbReference type="PROSITE" id="PS00972">
    <property type="entry name" value="USP_1"/>
    <property type="match status" value="1"/>
</dbReference>
<evidence type="ECO:0000256" key="6">
    <source>
        <dbReference type="ARBA" id="ARBA00022807"/>
    </source>
</evidence>
<dbReference type="Proteomes" id="UP000325081">
    <property type="component" value="Unassembled WGS sequence"/>
</dbReference>
<dbReference type="Gene3D" id="3.90.70.10">
    <property type="entry name" value="Cysteine proteinases"/>
    <property type="match status" value="2"/>
</dbReference>
<protein>
    <recommendedName>
        <fullName evidence="7">Ubiquitin carboxyl-terminal hydrolase</fullName>
        <ecNumber evidence="7">3.4.19.12</ecNumber>
    </recommendedName>
</protein>
<dbReference type="InterPro" id="IPR018200">
    <property type="entry name" value="USP_CS"/>
</dbReference>
<accession>A0A5A7R9Q7</accession>
<feature type="domain" description="USP" evidence="9">
    <location>
        <begin position="281"/>
        <end position="903"/>
    </location>
</feature>
<dbReference type="InterPro" id="IPR028889">
    <property type="entry name" value="USP"/>
</dbReference>
<dbReference type="Pfam" id="PF00443">
    <property type="entry name" value="UCH"/>
    <property type="match status" value="1"/>
</dbReference>
<dbReference type="EC" id="3.4.19.12" evidence="7"/>
<comment type="caution">
    <text evidence="10">The sequence shown here is derived from an EMBL/GenBank/DDBJ whole genome shotgun (WGS) entry which is preliminary data.</text>
</comment>
<dbReference type="InterPro" id="IPR001394">
    <property type="entry name" value="Peptidase_C19_UCH"/>
</dbReference>
<evidence type="ECO:0000313" key="10">
    <source>
        <dbReference type="EMBL" id="GER53074.1"/>
    </source>
</evidence>
<feature type="region of interest" description="Disordered" evidence="8">
    <location>
        <begin position="664"/>
        <end position="701"/>
    </location>
</feature>
<dbReference type="OrthoDB" id="292964at2759"/>
<dbReference type="SUPFAM" id="SSF54001">
    <property type="entry name" value="Cysteine proteinases"/>
    <property type="match status" value="1"/>
</dbReference>
<dbReference type="PANTHER" id="PTHR21646:SF24">
    <property type="entry name" value="UBIQUITIN CARBOXYL-TERMINAL HYDROLASE"/>
    <property type="match status" value="1"/>
</dbReference>
<evidence type="ECO:0000256" key="1">
    <source>
        <dbReference type="ARBA" id="ARBA00000707"/>
    </source>
</evidence>
<name>A0A5A7R9Q7_STRAF</name>
<comment type="similarity">
    <text evidence="2 7">Belongs to the peptidase C19 family.</text>
</comment>
<dbReference type="PANTHER" id="PTHR21646">
    <property type="entry name" value="UBIQUITIN CARBOXYL-TERMINAL HYDROLASE"/>
    <property type="match status" value="1"/>
</dbReference>
<dbReference type="PROSITE" id="PS50235">
    <property type="entry name" value="USP_3"/>
    <property type="match status" value="1"/>
</dbReference>
<dbReference type="Pfam" id="PF25242">
    <property type="entry name" value="Ubiquitin_UBP8"/>
    <property type="match status" value="1"/>
</dbReference>
<reference evidence="11" key="1">
    <citation type="journal article" date="2019" name="Curr. Biol.">
        <title>Genome Sequence of Striga asiatica Provides Insight into the Evolution of Plant Parasitism.</title>
        <authorList>
            <person name="Yoshida S."/>
            <person name="Kim S."/>
            <person name="Wafula E.K."/>
            <person name="Tanskanen J."/>
            <person name="Kim Y.M."/>
            <person name="Honaas L."/>
            <person name="Yang Z."/>
            <person name="Spallek T."/>
            <person name="Conn C.E."/>
            <person name="Ichihashi Y."/>
            <person name="Cheong K."/>
            <person name="Cui S."/>
            <person name="Der J.P."/>
            <person name="Gundlach H."/>
            <person name="Jiao Y."/>
            <person name="Hori C."/>
            <person name="Ishida J.K."/>
            <person name="Kasahara H."/>
            <person name="Kiba T."/>
            <person name="Kim M.S."/>
            <person name="Koo N."/>
            <person name="Laohavisit A."/>
            <person name="Lee Y.H."/>
            <person name="Lumba S."/>
            <person name="McCourt P."/>
            <person name="Mortimer J.C."/>
            <person name="Mutuku J.M."/>
            <person name="Nomura T."/>
            <person name="Sasaki-Sekimoto Y."/>
            <person name="Seto Y."/>
            <person name="Wang Y."/>
            <person name="Wakatake T."/>
            <person name="Sakakibara H."/>
            <person name="Demura T."/>
            <person name="Yamaguchi S."/>
            <person name="Yoneyama K."/>
            <person name="Manabe R.I."/>
            <person name="Nelson D.C."/>
            <person name="Schulman A.H."/>
            <person name="Timko M.P."/>
            <person name="dePamphilis C.W."/>
            <person name="Choi D."/>
            <person name="Shirasu K."/>
        </authorList>
    </citation>
    <scope>NUCLEOTIDE SEQUENCE [LARGE SCALE GENOMIC DNA]</scope>
    <source>
        <strain evidence="11">cv. UVA1</strain>
    </source>
</reference>
<keyword evidence="5 7" id="KW-0378">Hydrolase</keyword>
<sequence>MDDDNNGGARAISSSSLHSEPQREDREEASDNGDQRVYLVPFRWWKEAQDSSSPDVKKGIPYAACPSSQYGGPMKIFNNIFSSDIAFNLRKEDALSCNAESDESGESCRDYAMVPGDMWLETLKWHSNSKSSSKERKGFTAAEDDMSDVYPLQLRLSVLWETNVVAVKVSKKENSVECFRRACKIFNMDEPTTLLFLTDKNKNFKESQKQTEQDLLLELQVYGLSDSFRNRGAKKDDAGTYTYGTSYLMNGSTTNSSSSSARSSSSKLLGNSFETGTLGLTGLQNLGNTCFMNSALQCLAHTPKLVDYFLGDYKREINSENPLGMKGEIASSFGDLMKKLWAPGATPLAPRTFKLKLAHFAPQFSGFNQHDSQELLAFLLDGLHEDLNRVKCKPYVEAKDSDGRPDEEVADEYWKNHLARNDSIIVDICQKELKALISVLERSQFILSFLDYLKMPVYLATYLHQGQYRSTLACPICRKVSVTFDPFMYLSLPLPSSSMRTMTLTVIKADGSSKPSPFTVTVPKNGKFDDLIQALSTACSLGVDETFLVAEIYNNRIIRFLEEPTDSLSLIRDNDQLIAYRLAKDDKEAPLFVFMHQLAEEKFIAGKLTPSWRAFGVPLVSRQSFTDGSGIRSTYAKLIAPFRVTYQDSGENIDSLDISDTSNFRLSGSPDTSDKKETDADSSNDFQFHFSNEKGSETGSEIGMGELEKPVFMPERLYVLVSWSDKMVKLHNVEPLNLLPEVFKSGFFTKRPQESISLYKCLEAFLKEEPLGPDDMWYCPVCKKHCQAGKKLDLWRLPEVLVIHLKRFSYSRFLKNKLETYVDFPIHDLDLSGYITQKGEQSHHRYILYAISNHYGSMGGGHYTAFVHHGGDKWYDFDDSHVSPISVDKIKTSAAYVLFYRRVEKAGPNPL</sequence>
<dbReference type="InterPro" id="IPR050185">
    <property type="entry name" value="Ub_carboxyl-term_hydrolase"/>
</dbReference>
<organism evidence="10 11">
    <name type="scientific">Striga asiatica</name>
    <name type="common">Asiatic witchweed</name>
    <name type="synonym">Buchnera asiatica</name>
    <dbReference type="NCBI Taxonomy" id="4170"/>
    <lineage>
        <taxon>Eukaryota</taxon>
        <taxon>Viridiplantae</taxon>
        <taxon>Streptophyta</taxon>
        <taxon>Embryophyta</taxon>
        <taxon>Tracheophyta</taxon>
        <taxon>Spermatophyta</taxon>
        <taxon>Magnoliopsida</taxon>
        <taxon>eudicotyledons</taxon>
        <taxon>Gunneridae</taxon>
        <taxon>Pentapetalae</taxon>
        <taxon>asterids</taxon>
        <taxon>lamiids</taxon>
        <taxon>Lamiales</taxon>
        <taxon>Orobanchaceae</taxon>
        <taxon>Buchnereae</taxon>
        <taxon>Striga</taxon>
    </lineage>
</organism>
<dbReference type="GO" id="GO:0004843">
    <property type="term" value="F:cysteine-type deubiquitinase activity"/>
    <property type="evidence" value="ECO:0007669"/>
    <property type="project" value="UniProtKB-UniRule"/>
</dbReference>
<keyword evidence="6 7" id="KW-0788">Thiol protease</keyword>
<evidence type="ECO:0000256" key="3">
    <source>
        <dbReference type="ARBA" id="ARBA00022670"/>
    </source>
</evidence>
<gene>
    <name evidence="10" type="ORF">STAS_30562</name>
</gene>
<proteinExistence type="inferred from homology"/>
<evidence type="ECO:0000256" key="5">
    <source>
        <dbReference type="ARBA" id="ARBA00022801"/>
    </source>
</evidence>
<evidence type="ECO:0000313" key="11">
    <source>
        <dbReference type="Proteomes" id="UP000325081"/>
    </source>
</evidence>
<comment type="function">
    <text evidence="7">Recognizes and hydrolyzes the peptide bond at the C-terminal Gly of ubiquitin. Involved in the processing of poly-ubiquitin precursors as well as that of ubiquitinated proteins.</text>
</comment>
<evidence type="ECO:0000259" key="9">
    <source>
        <dbReference type="PROSITE" id="PS50235"/>
    </source>
</evidence>
<dbReference type="EMBL" id="BKCP01010514">
    <property type="protein sequence ID" value="GER53074.1"/>
    <property type="molecule type" value="Genomic_DNA"/>
</dbReference>
<dbReference type="InterPro" id="IPR038765">
    <property type="entry name" value="Papain-like_cys_pep_sf"/>
</dbReference>
<evidence type="ECO:0000256" key="7">
    <source>
        <dbReference type="RuleBase" id="RU366025"/>
    </source>
</evidence>